<reference evidence="3 4" key="1">
    <citation type="submission" date="2016-04" db="EMBL/GenBank/DDBJ databases">
        <title>Evolutionary innovation and constraint leading to complex multicellularity in the Ascomycota.</title>
        <authorList>
            <person name="Cisse O."/>
            <person name="Nguyen A."/>
            <person name="Hewitt D.A."/>
            <person name="Jedd G."/>
            <person name="Stajich J.E."/>
        </authorList>
    </citation>
    <scope>NUCLEOTIDE SEQUENCE [LARGE SCALE GENOMIC DNA]</scope>
    <source>
        <strain evidence="3 4">DAH-3</strain>
    </source>
</reference>
<evidence type="ECO:0000256" key="2">
    <source>
        <dbReference type="SAM" id="MobiDB-lite"/>
    </source>
</evidence>
<dbReference type="AlphaFoldDB" id="A0A1U7LS55"/>
<name>A0A1U7LS55_NEOID</name>
<proteinExistence type="predicted"/>
<feature type="region of interest" description="Disordered" evidence="2">
    <location>
        <begin position="23"/>
        <end position="47"/>
    </location>
</feature>
<evidence type="ECO:0000313" key="4">
    <source>
        <dbReference type="Proteomes" id="UP000186594"/>
    </source>
</evidence>
<dbReference type="Pfam" id="PF10471">
    <property type="entry name" value="ANAPC_CDC26"/>
    <property type="match status" value="1"/>
</dbReference>
<protein>
    <submittedName>
        <fullName evidence="3">Uncharacterized protein</fullName>
    </submittedName>
</protein>
<keyword evidence="4" id="KW-1185">Reference proteome</keyword>
<gene>
    <name evidence="3" type="ORF">NEOLI_001160</name>
</gene>
<comment type="caution">
    <text evidence="3">The sequence shown here is derived from an EMBL/GenBank/DDBJ whole genome shotgun (WGS) entry which is preliminary data.</text>
</comment>
<dbReference type="GO" id="GO:0031145">
    <property type="term" value="P:anaphase-promoting complex-dependent catabolic process"/>
    <property type="evidence" value="ECO:0007669"/>
    <property type="project" value="InterPro"/>
</dbReference>
<organism evidence="3 4">
    <name type="scientific">Neolecta irregularis (strain DAH-3)</name>
    <dbReference type="NCBI Taxonomy" id="1198029"/>
    <lineage>
        <taxon>Eukaryota</taxon>
        <taxon>Fungi</taxon>
        <taxon>Dikarya</taxon>
        <taxon>Ascomycota</taxon>
        <taxon>Taphrinomycotina</taxon>
        <taxon>Neolectales</taxon>
        <taxon>Neolectaceae</taxon>
        <taxon>Neolecta</taxon>
    </lineage>
</organism>
<dbReference type="InterPro" id="IPR018860">
    <property type="entry name" value="APC_suCDC26"/>
</dbReference>
<accession>A0A1U7LS55</accession>
<dbReference type="EMBL" id="LXFE01000400">
    <property type="protein sequence ID" value="OLL25459.1"/>
    <property type="molecule type" value="Genomic_DNA"/>
</dbReference>
<evidence type="ECO:0000256" key="1">
    <source>
        <dbReference type="ARBA" id="ARBA00022786"/>
    </source>
</evidence>
<dbReference type="Proteomes" id="UP000186594">
    <property type="component" value="Unassembled WGS sequence"/>
</dbReference>
<evidence type="ECO:0000313" key="3">
    <source>
        <dbReference type="EMBL" id="OLL25459.1"/>
    </source>
</evidence>
<dbReference type="GO" id="GO:0005680">
    <property type="term" value="C:anaphase-promoting complex"/>
    <property type="evidence" value="ECO:0007669"/>
    <property type="project" value="InterPro"/>
</dbReference>
<keyword evidence="1" id="KW-0833">Ubl conjugation pathway</keyword>
<sequence>MLRREATQLSLVQEDINEYDDHMRKKGLSASRSPNASTPDYRREEGFDGHRAYAQSRLEMSHAERIGARLQGGG</sequence>